<keyword evidence="6 8" id="KW-0456">Lyase</keyword>
<dbReference type="GO" id="GO:0004834">
    <property type="term" value="F:tryptophan synthase activity"/>
    <property type="evidence" value="ECO:0007669"/>
    <property type="project" value="UniProtKB-EC"/>
</dbReference>
<dbReference type="SUPFAM" id="SSF51366">
    <property type="entry name" value="Ribulose-phoshate binding barrel"/>
    <property type="match status" value="1"/>
</dbReference>
<feature type="active site" description="Proton acceptor" evidence="8">
    <location>
        <position position="57"/>
    </location>
</feature>
<comment type="similarity">
    <text evidence="8 9">Belongs to the TrpA family.</text>
</comment>
<evidence type="ECO:0000256" key="3">
    <source>
        <dbReference type="ARBA" id="ARBA00022605"/>
    </source>
</evidence>
<comment type="subunit">
    <text evidence="2 8">Tetramer of two alpha and two beta chains.</text>
</comment>
<dbReference type="EC" id="4.2.1.20" evidence="8"/>
<evidence type="ECO:0000256" key="7">
    <source>
        <dbReference type="ARBA" id="ARBA00049047"/>
    </source>
</evidence>
<comment type="pathway">
    <text evidence="1 8">Amino-acid biosynthesis; L-tryptophan biosynthesis; L-tryptophan from chorismate: step 5/5.</text>
</comment>
<evidence type="ECO:0000313" key="10">
    <source>
        <dbReference type="EMBL" id="MCL6683565.1"/>
    </source>
</evidence>
<dbReference type="PROSITE" id="PS00167">
    <property type="entry name" value="TRP_SYNTHASE_ALPHA"/>
    <property type="match status" value="1"/>
</dbReference>
<evidence type="ECO:0000256" key="6">
    <source>
        <dbReference type="ARBA" id="ARBA00023239"/>
    </source>
</evidence>
<accession>A0ABT0RM11</accession>
<dbReference type="Gene3D" id="3.20.20.70">
    <property type="entry name" value="Aldolase class I"/>
    <property type="match status" value="1"/>
</dbReference>
<comment type="caution">
    <text evidence="10">The sequence shown here is derived from an EMBL/GenBank/DDBJ whole genome shotgun (WGS) entry which is preliminary data.</text>
</comment>
<dbReference type="HAMAP" id="MF_00131">
    <property type="entry name" value="Trp_synth_alpha"/>
    <property type="match status" value="1"/>
</dbReference>
<evidence type="ECO:0000256" key="2">
    <source>
        <dbReference type="ARBA" id="ARBA00011270"/>
    </source>
</evidence>
<name>A0ABT0RM11_9SPHN</name>
<comment type="catalytic activity">
    <reaction evidence="7 8">
        <text>(1S,2R)-1-C-(indol-3-yl)glycerol 3-phosphate + L-serine = D-glyceraldehyde 3-phosphate + L-tryptophan + H2O</text>
        <dbReference type="Rhea" id="RHEA:10532"/>
        <dbReference type="ChEBI" id="CHEBI:15377"/>
        <dbReference type="ChEBI" id="CHEBI:33384"/>
        <dbReference type="ChEBI" id="CHEBI:57912"/>
        <dbReference type="ChEBI" id="CHEBI:58866"/>
        <dbReference type="ChEBI" id="CHEBI:59776"/>
        <dbReference type="EC" id="4.2.1.20"/>
    </reaction>
</comment>
<evidence type="ECO:0000256" key="9">
    <source>
        <dbReference type="RuleBase" id="RU003662"/>
    </source>
</evidence>
<proteinExistence type="inferred from homology"/>
<gene>
    <name evidence="8 10" type="primary">trpA</name>
    <name evidence="10" type="ORF">LZ536_06575</name>
</gene>
<dbReference type="Pfam" id="PF00290">
    <property type="entry name" value="Trp_syntA"/>
    <property type="match status" value="1"/>
</dbReference>
<dbReference type="InterPro" id="IPR018204">
    <property type="entry name" value="Trp_synthase_alpha_AS"/>
</dbReference>
<keyword evidence="5 8" id="KW-0057">Aromatic amino acid biosynthesis</keyword>
<reference evidence="10" key="1">
    <citation type="submission" date="2022-05" db="EMBL/GenBank/DDBJ databases">
        <authorList>
            <person name="Jo J.-H."/>
            <person name="Im W.-T."/>
        </authorList>
    </citation>
    <scope>NUCLEOTIDE SEQUENCE</scope>
    <source>
        <strain evidence="10">SE158</strain>
    </source>
</reference>
<keyword evidence="4 8" id="KW-0822">Tryptophan biosynthesis</keyword>
<organism evidence="10 11">
    <name type="scientific">Sphingomonas alba</name>
    <dbReference type="NCBI Taxonomy" id="2908208"/>
    <lineage>
        <taxon>Bacteria</taxon>
        <taxon>Pseudomonadati</taxon>
        <taxon>Pseudomonadota</taxon>
        <taxon>Alphaproteobacteria</taxon>
        <taxon>Sphingomonadales</taxon>
        <taxon>Sphingomonadaceae</taxon>
        <taxon>Sphingomonas</taxon>
    </lineage>
</organism>
<evidence type="ECO:0000313" key="11">
    <source>
        <dbReference type="Proteomes" id="UP001165363"/>
    </source>
</evidence>
<protein>
    <recommendedName>
        <fullName evidence="8">Tryptophan synthase alpha chain</fullName>
        <ecNumber evidence="8">4.2.1.20</ecNumber>
    </recommendedName>
</protein>
<comment type="function">
    <text evidence="8">The alpha subunit is responsible for the aldol cleavage of indoleglycerol phosphate to indole and glyceraldehyde 3-phosphate.</text>
</comment>
<dbReference type="InterPro" id="IPR011060">
    <property type="entry name" value="RibuloseP-bd_barrel"/>
</dbReference>
<dbReference type="Proteomes" id="UP001165363">
    <property type="component" value="Unassembled WGS sequence"/>
</dbReference>
<dbReference type="RefSeq" id="WP_249847584.1">
    <property type="nucleotide sequence ID" value="NZ_JAMGBD010000001.1"/>
</dbReference>
<evidence type="ECO:0000256" key="8">
    <source>
        <dbReference type="HAMAP-Rule" id="MF_00131"/>
    </source>
</evidence>
<evidence type="ECO:0000256" key="4">
    <source>
        <dbReference type="ARBA" id="ARBA00022822"/>
    </source>
</evidence>
<dbReference type="NCBIfam" id="TIGR00262">
    <property type="entry name" value="trpA"/>
    <property type="match status" value="1"/>
</dbReference>
<sequence length="270" mass="28157">MTRYAAMFERSGQRALGAFLTLGDPGIAECEAYLDALVDGGADMVELGIPFSDPVADGPVIQAAAVRALKAGVRTGDCFEMIGRFRKRHPDIPIGVLTYANIVNARGIEQFAHELAEAGADSLLVADVPCLEAEPYAAAAKAAGIDLVMIAAPNTPQATIERIARISSGYTYCVARTGVTGADRRLQLDHRSLFESLDLAGAAPPVLGFGISSPDHVREALDHGAAGVISGSAIVQRIADGASPAEVAAFVRELRGATEAQRLDFASVAL</sequence>
<evidence type="ECO:0000256" key="1">
    <source>
        <dbReference type="ARBA" id="ARBA00004733"/>
    </source>
</evidence>
<dbReference type="PANTHER" id="PTHR43406">
    <property type="entry name" value="TRYPTOPHAN SYNTHASE, ALPHA CHAIN"/>
    <property type="match status" value="1"/>
</dbReference>
<feature type="active site" description="Proton acceptor" evidence="8">
    <location>
        <position position="46"/>
    </location>
</feature>
<dbReference type="EMBL" id="JAMGBD010000001">
    <property type="protein sequence ID" value="MCL6683565.1"/>
    <property type="molecule type" value="Genomic_DNA"/>
</dbReference>
<dbReference type="PANTHER" id="PTHR43406:SF1">
    <property type="entry name" value="TRYPTOPHAN SYNTHASE ALPHA CHAIN, CHLOROPLASTIC"/>
    <property type="match status" value="1"/>
</dbReference>
<evidence type="ECO:0000256" key="5">
    <source>
        <dbReference type="ARBA" id="ARBA00023141"/>
    </source>
</evidence>
<dbReference type="CDD" id="cd04724">
    <property type="entry name" value="Tryptophan_synthase_alpha"/>
    <property type="match status" value="1"/>
</dbReference>
<dbReference type="InterPro" id="IPR002028">
    <property type="entry name" value="Trp_synthase_suA"/>
</dbReference>
<dbReference type="InterPro" id="IPR013785">
    <property type="entry name" value="Aldolase_TIM"/>
</dbReference>
<keyword evidence="3 8" id="KW-0028">Amino-acid biosynthesis</keyword>
<keyword evidence="11" id="KW-1185">Reference proteome</keyword>